<dbReference type="OMA" id="QQSSCDN"/>
<evidence type="ECO:0000256" key="3">
    <source>
        <dbReference type="ARBA" id="ARBA00022753"/>
    </source>
</evidence>
<dbReference type="Pfam" id="PF10358">
    <property type="entry name" value="NT-C2"/>
    <property type="match status" value="1"/>
</dbReference>
<evidence type="ECO:0000313" key="11">
    <source>
        <dbReference type="Proteomes" id="UP000014760"/>
    </source>
</evidence>
<dbReference type="EMBL" id="AMQN01005091">
    <property type="status" value="NOT_ANNOTATED_CDS"/>
    <property type="molecule type" value="Genomic_DNA"/>
</dbReference>
<keyword evidence="11" id="KW-1185">Reference proteome</keyword>
<feature type="region of interest" description="Disordered" evidence="5">
    <location>
        <begin position="237"/>
        <end position="279"/>
    </location>
</feature>
<proteinExistence type="predicted"/>
<dbReference type="CDD" id="cd21254">
    <property type="entry name" value="CH_EHBP1"/>
    <property type="match status" value="1"/>
</dbReference>
<feature type="region of interest" description="Disordered" evidence="5">
    <location>
        <begin position="631"/>
        <end position="657"/>
    </location>
</feature>
<evidence type="ECO:0000259" key="8">
    <source>
        <dbReference type="PROSITE" id="PS51848"/>
    </source>
</evidence>
<feature type="compositionally biased region" description="Basic and acidic residues" evidence="5">
    <location>
        <begin position="863"/>
        <end position="873"/>
    </location>
</feature>
<feature type="compositionally biased region" description="Polar residues" evidence="5">
    <location>
        <begin position="583"/>
        <end position="600"/>
    </location>
</feature>
<dbReference type="HOGENOM" id="CLU_004178_1_0_1"/>
<feature type="region of interest" description="Disordered" evidence="5">
    <location>
        <begin position="846"/>
        <end position="873"/>
    </location>
</feature>
<dbReference type="SMART" id="SM00033">
    <property type="entry name" value="CH"/>
    <property type="match status" value="1"/>
</dbReference>
<feature type="compositionally biased region" description="Polar residues" evidence="5">
    <location>
        <begin position="237"/>
        <end position="249"/>
    </location>
</feature>
<evidence type="ECO:0000256" key="4">
    <source>
        <dbReference type="ARBA" id="ARBA00023054"/>
    </source>
</evidence>
<organism evidence="9">
    <name type="scientific">Capitella teleta</name>
    <name type="common">Polychaete worm</name>
    <dbReference type="NCBI Taxonomy" id="283909"/>
    <lineage>
        <taxon>Eukaryota</taxon>
        <taxon>Metazoa</taxon>
        <taxon>Spiralia</taxon>
        <taxon>Lophotrochozoa</taxon>
        <taxon>Annelida</taxon>
        <taxon>Polychaeta</taxon>
        <taxon>Sedentaria</taxon>
        <taxon>Scolecida</taxon>
        <taxon>Capitellidae</taxon>
        <taxon>Capitella</taxon>
    </lineage>
</organism>
<protein>
    <recommendedName>
        <fullName evidence="12">EH domain binding protein 1</fullName>
    </recommendedName>
</protein>
<dbReference type="Proteomes" id="UP000014760">
    <property type="component" value="Unassembled WGS sequence"/>
</dbReference>
<dbReference type="InterPro" id="IPR001715">
    <property type="entry name" value="CH_dom"/>
</dbReference>
<name>R7VCY8_CAPTE</name>
<reference evidence="9 11" key="2">
    <citation type="journal article" date="2013" name="Nature">
        <title>Insights into bilaterian evolution from three spiralian genomes.</title>
        <authorList>
            <person name="Simakov O."/>
            <person name="Marletaz F."/>
            <person name="Cho S.J."/>
            <person name="Edsinger-Gonzales E."/>
            <person name="Havlak P."/>
            <person name="Hellsten U."/>
            <person name="Kuo D.H."/>
            <person name="Larsson T."/>
            <person name="Lv J."/>
            <person name="Arendt D."/>
            <person name="Savage R."/>
            <person name="Osoegawa K."/>
            <person name="de Jong P."/>
            <person name="Grimwood J."/>
            <person name="Chapman J.A."/>
            <person name="Shapiro H."/>
            <person name="Aerts A."/>
            <person name="Otillar R.P."/>
            <person name="Terry A.Y."/>
            <person name="Boore J.L."/>
            <person name="Grigoriev I.V."/>
            <person name="Lindberg D.R."/>
            <person name="Seaver E.C."/>
            <person name="Weisblat D.A."/>
            <person name="Putnam N.H."/>
            <person name="Rokhsar D.S."/>
        </authorList>
    </citation>
    <scope>NUCLEOTIDE SEQUENCE</scope>
    <source>
        <strain evidence="9 11">I ESC-2004</strain>
    </source>
</reference>
<evidence type="ECO:0000259" key="7">
    <source>
        <dbReference type="PROSITE" id="PS51840"/>
    </source>
</evidence>
<reference evidence="11" key="1">
    <citation type="submission" date="2012-12" db="EMBL/GenBank/DDBJ databases">
        <authorList>
            <person name="Hellsten U."/>
            <person name="Grimwood J."/>
            <person name="Chapman J.A."/>
            <person name="Shapiro H."/>
            <person name="Aerts A."/>
            <person name="Otillar R.P."/>
            <person name="Terry A.Y."/>
            <person name="Boore J.L."/>
            <person name="Simakov O."/>
            <person name="Marletaz F."/>
            <person name="Cho S.-J."/>
            <person name="Edsinger-Gonzales E."/>
            <person name="Havlak P."/>
            <person name="Kuo D.-H."/>
            <person name="Larsson T."/>
            <person name="Lv J."/>
            <person name="Arendt D."/>
            <person name="Savage R."/>
            <person name="Osoegawa K."/>
            <person name="de Jong P."/>
            <person name="Lindberg D.R."/>
            <person name="Seaver E.C."/>
            <person name="Weisblat D.A."/>
            <person name="Putnam N.H."/>
            <person name="Grigoriev I.V."/>
            <person name="Rokhsar D.S."/>
        </authorList>
    </citation>
    <scope>NUCLEOTIDE SEQUENCE</scope>
    <source>
        <strain evidence="11">I ESC-2004</strain>
    </source>
</reference>
<feature type="region of interest" description="Disordered" evidence="5">
    <location>
        <begin position="572"/>
        <end position="606"/>
    </location>
</feature>
<dbReference type="InterPro" id="IPR036872">
    <property type="entry name" value="CH_dom_sf"/>
</dbReference>
<dbReference type="Gene3D" id="1.10.418.10">
    <property type="entry name" value="Calponin-like domain"/>
    <property type="match status" value="1"/>
</dbReference>
<evidence type="ECO:0000313" key="9">
    <source>
        <dbReference type="EMBL" id="ELU13550.1"/>
    </source>
</evidence>
<keyword evidence="3" id="KW-0967">Endosome</keyword>
<dbReference type="FunFam" id="1.10.418.10:FF:000023">
    <property type="entry name" value="EH domain-binding protein 1 isoform X1"/>
    <property type="match status" value="1"/>
</dbReference>
<accession>R7VCY8</accession>
<dbReference type="EMBL" id="KB295123">
    <property type="protein sequence ID" value="ELU13550.1"/>
    <property type="molecule type" value="Genomic_DNA"/>
</dbReference>
<evidence type="ECO:0000256" key="1">
    <source>
        <dbReference type="ARBA" id="ARBA00004177"/>
    </source>
</evidence>
<evidence type="ECO:0000256" key="2">
    <source>
        <dbReference type="ARBA" id="ARBA00022553"/>
    </source>
</evidence>
<dbReference type="PROSITE" id="PS51848">
    <property type="entry name" value="BMERB"/>
    <property type="match status" value="1"/>
</dbReference>
<dbReference type="Pfam" id="PF00307">
    <property type="entry name" value="CH"/>
    <property type="match status" value="1"/>
</dbReference>
<sequence length="873" mass="98942">MSVWKRLQRVGKHASKFQFTASIQELMVESTSKWQPNKLSVSWTRRSRRKNSETRDWQPSIQNPYRGLVIWPVPENLEISVTLFRDNRQTDFEDKEWVFHIEDTDKRGRRKVLASKAINMKDFASQVPTQTEVKMRLKPMTKKVVTATLQMTISCVFLREGKATDEDMQSIASLMSIGKSDIGNMDDLEDEDFSMDASLHKDSSAARINEIAAKFAQFDMGDDDEDLSDLREDSLTASFDSSNPFSDENSTTSPVSTATASSTSEAKKSSPSSDPDTVVISKNESAARPETAQLHAKAAVPDGGCTPTTDLLAWCKAVTKGYRGVKVTNMTTSWRNGLAFCALIHHFRPDLIDFDSLSPHDIKGNNKLAFDLADHLGIARVLEPSDMVLLAVPDKLSVMTYLYQLRAHFTGQTLELQQVGTSAQESTYTVGAHDTDQEARISREMYGREVQGARGSPTPLMTRNQLLNPFDTDDEDAREYPSPKVKRSAEVRDESVHSPKVTVKVKPSDYEFTPEDTQRRPPPRPGATSSRHVLLLRVALSCQYFDGFQKPKSRHEELKERARMLLEHARKEAALTPPGPMSAAQNNTADDAGMQHNNLSPEEDERQRLLRERARRLIAEARAGIGAKPADVITSSQPQPIQPYRAPTVPGENPTERSFSATSASLITITIVLSRPVLSSALSAQPPLAKRTSPSPQMRISLSSDLQEDLHDTSHYVRSELLALDREQRQIDERAAEVELELRNFMDSGNPEEEERWMQEWFLLVNKKNALIRRQMQLNILEKEDDLERRFDLLNRELRQMMAIEDWQKTDGQRKREKLLLDELVVIVNKRDELVQHLDSQERAIEEDEETERRLNQKLSEGQWKEDKSCVIQ</sequence>
<comment type="subcellular location">
    <subcellularLocation>
        <location evidence="1">Endosome</location>
    </subcellularLocation>
</comment>
<feature type="region of interest" description="Disordered" evidence="5">
    <location>
        <begin position="449"/>
        <end position="530"/>
    </location>
</feature>
<feature type="compositionally biased region" description="Basic and acidic residues" evidence="5">
    <location>
        <begin position="487"/>
        <end position="497"/>
    </location>
</feature>
<dbReference type="GO" id="GO:0005768">
    <property type="term" value="C:endosome"/>
    <property type="evidence" value="ECO:0007669"/>
    <property type="project" value="UniProtKB-SubCell"/>
</dbReference>
<dbReference type="PANTHER" id="PTHR23167">
    <property type="entry name" value="CALPONIN HOMOLOGY DOMAIN-CONTAINING PROTEIN DDB_G0272472-RELATED"/>
    <property type="match status" value="1"/>
</dbReference>
<evidence type="ECO:0000313" key="10">
    <source>
        <dbReference type="EnsemblMetazoa" id="CapteP146845"/>
    </source>
</evidence>
<dbReference type="InterPro" id="IPR050540">
    <property type="entry name" value="F-actin_Monoox_Mical"/>
</dbReference>
<evidence type="ECO:0000256" key="5">
    <source>
        <dbReference type="SAM" id="MobiDB-lite"/>
    </source>
</evidence>
<dbReference type="STRING" id="283909.R7VCY8"/>
<evidence type="ECO:0008006" key="12">
    <source>
        <dbReference type="Google" id="ProtNLM"/>
    </source>
</evidence>
<dbReference type="Pfam" id="PF12130">
    <property type="entry name" value="bMERB_dom"/>
    <property type="match status" value="1"/>
</dbReference>
<dbReference type="PROSITE" id="PS51840">
    <property type="entry name" value="C2_NT"/>
    <property type="match status" value="1"/>
</dbReference>
<dbReference type="SUPFAM" id="SSF47576">
    <property type="entry name" value="Calponin-homology domain, CH-domain"/>
    <property type="match status" value="1"/>
</dbReference>
<feature type="domain" description="C2 NT-type" evidence="7">
    <location>
        <begin position="7"/>
        <end position="157"/>
    </location>
</feature>
<feature type="domain" description="Calponin-homology (CH)" evidence="6">
    <location>
        <begin position="305"/>
        <end position="410"/>
    </location>
</feature>
<dbReference type="InterPro" id="IPR019448">
    <property type="entry name" value="NT-C2"/>
</dbReference>
<feature type="domain" description="BMERB" evidence="8">
    <location>
        <begin position="704"/>
        <end position="854"/>
    </location>
</feature>
<keyword evidence="4" id="KW-0175">Coiled coil</keyword>
<reference evidence="10" key="3">
    <citation type="submission" date="2015-06" db="UniProtKB">
        <authorList>
            <consortium name="EnsemblMetazoa"/>
        </authorList>
    </citation>
    <scope>IDENTIFICATION</scope>
</reference>
<dbReference type="OrthoDB" id="5972258at2759"/>
<dbReference type="PANTHER" id="PTHR23167:SF46">
    <property type="entry name" value="EPS15 HOMOLOGY DOMAIN CONTAINING PROTEIN-BINDING PROTEIN 1, ISOFORM F"/>
    <property type="match status" value="1"/>
</dbReference>
<dbReference type="AlphaFoldDB" id="R7VCY8"/>
<keyword evidence="2" id="KW-0597">Phosphoprotein</keyword>
<dbReference type="FunCoup" id="R7VCY8">
    <property type="interactions" value="928"/>
</dbReference>
<gene>
    <name evidence="9" type="ORF">CAPTEDRAFT_146845</name>
</gene>
<dbReference type="EnsemblMetazoa" id="CapteT146845">
    <property type="protein sequence ID" value="CapteP146845"/>
    <property type="gene ID" value="CapteG146845"/>
</dbReference>
<feature type="compositionally biased region" description="Low complexity" evidence="5">
    <location>
        <begin position="250"/>
        <end position="279"/>
    </location>
</feature>
<dbReference type="InterPro" id="IPR022735">
    <property type="entry name" value="bMERB_dom"/>
</dbReference>
<dbReference type="SMART" id="SM01203">
    <property type="entry name" value="DUF3585"/>
    <property type="match status" value="1"/>
</dbReference>
<dbReference type="PROSITE" id="PS50021">
    <property type="entry name" value="CH"/>
    <property type="match status" value="1"/>
</dbReference>
<evidence type="ECO:0000259" key="6">
    <source>
        <dbReference type="PROSITE" id="PS50021"/>
    </source>
</evidence>